<name>A0A5M9J6U2_MONFR</name>
<accession>A0A5M9J6U2</accession>
<dbReference type="Proteomes" id="UP000322873">
    <property type="component" value="Unassembled WGS sequence"/>
</dbReference>
<evidence type="ECO:0000313" key="2">
    <source>
        <dbReference type="EMBL" id="KAA8564861.1"/>
    </source>
</evidence>
<feature type="region of interest" description="Disordered" evidence="1">
    <location>
        <begin position="46"/>
        <end position="66"/>
    </location>
</feature>
<proteinExistence type="predicted"/>
<organism evidence="2 3">
    <name type="scientific">Monilinia fructicola</name>
    <name type="common">Brown rot fungus</name>
    <name type="synonym">Ciboria fructicola</name>
    <dbReference type="NCBI Taxonomy" id="38448"/>
    <lineage>
        <taxon>Eukaryota</taxon>
        <taxon>Fungi</taxon>
        <taxon>Dikarya</taxon>
        <taxon>Ascomycota</taxon>
        <taxon>Pezizomycotina</taxon>
        <taxon>Leotiomycetes</taxon>
        <taxon>Helotiales</taxon>
        <taxon>Sclerotiniaceae</taxon>
        <taxon>Monilinia</taxon>
    </lineage>
</organism>
<evidence type="ECO:0000313" key="3">
    <source>
        <dbReference type="Proteomes" id="UP000322873"/>
    </source>
</evidence>
<dbReference type="EMBL" id="VICG01000014">
    <property type="protein sequence ID" value="KAA8564861.1"/>
    <property type="molecule type" value="Genomic_DNA"/>
</dbReference>
<dbReference type="AlphaFoldDB" id="A0A5M9J6U2"/>
<gene>
    <name evidence="2" type="ORF">EYC84_010632</name>
</gene>
<protein>
    <submittedName>
        <fullName evidence="2">Uncharacterized protein</fullName>
    </submittedName>
</protein>
<comment type="caution">
    <text evidence="2">The sequence shown here is derived from an EMBL/GenBank/DDBJ whole genome shotgun (WGS) entry which is preliminary data.</text>
</comment>
<sequence>MMEKGTPNPSTKLNQSINQPTNLIALTSVITPVVKTFSNLLNSSHHPFAGARCSSPAGASDSPFVR</sequence>
<reference evidence="2 3" key="1">
    <citation type="submission" date="2019-06" db="EMBL/GenBank/DDBJ databases">
        <title>Genome Sequence of the Brown Rot Fungal Pathogen Monilinia fructicola.</title>
        <authorList>
            <person name="De Miccolis Angelini R.M."/>
            <person name="Landi L."/>
            <person name="Abate D."/>
            <person name="Pollastro S."/>
            <person name="Romanazzi G."/>
            <person name="Faretra F."/>
        </authorList>
    </citation>
    <scope>NUCLEOTIDE SEQUENCE [LARGE SCALE GENOMIC DNA]</scope>
    <source>
        <strain evidence="2 3">Mfrc123</strain>
    </source>
</reference>
<keyword evidence="3" id="KW-1185">Reference proteome</keyword>
<evidence type="ECO:0000256" key="1">
    <source>
        <dbReference type="SAM" id="MobiDB-lite"/>
    </source>
</evidence>